<name>A0A558BSX5_9BACT</name>
<keyword evidence="3" id="KW-1185">Reference proteome</keyword>
<proteinExistence type="predicted"/>
<reference evidence="2 3" key="1">
    <citation type="submission" date="2019-07" db="EMBL/GenBank/DDBJ databases">
        <title>Hymenobacter sp. straun FUR1 Genome sequencing and assembly.</title>
        <authorList>
            <person name="Chhetri G."/>
        </authorList>
    </citation>
    <scope>NUCLEOTIDE SEQUENCE [LARGE SCALE GENOMIC DNA]</scope>
    <source>
        <strain evidence="2 3">Fur1</strain>
    </source>
</reference>
<evidence type="ECO:0000313" key="2">
    <source>
        <dbReference type="EMBL" id="TVT39636.1"/>
    </source>
</evidence>
<accession>A0A558BSX5</accession>
<sequence length="240" mass="24146">MNLRLGEIKIQPKFDGFVSKPLYNELLNLGAAFRQIDGASQLGVLFDEAGAKANVLQGAIQNLIAAGTSPLDANLQQLSAQFKQLSIDAQATQAVKASVMSLAGGISDAFASALSGTQSIGDALLQTLLSTVGNLATQLGSIILAAGLGIEALKVSLATFSGVGAIAGGLALLAIGGIAKGAAANVGKSAGSGASSSPSPSNYGQNSSQTTIKVIGELRLRTDEMVAALRQADYRSQVSG</sequence>
<dbReference type="RefSeq" id="WP_144850696.1">
    <property type="nucleotide sequence ID" value="NZ_VMRJ01000004.1"/>
</dbReference>
<organism evidence="2 3">
    <name type="scientific">Hymenobacter setariae</name>
    <dbReference type="NCBI Taxonomy" id="2594794"/>
    <lineage>
        <taxon>Bacteria</taxon>
        <taxon>Pseudomonadati</taxon>
        <taxon>Bacteroidota</taxon>
        <taxon>Cytophagia</taxon>
        <taxon>Cytophagales</taxon>
        <taxon>Hymenobacteraceae</taxon>
        <taxon>Hymenobacter</taxon>
    </lineage>
</organism>
<dbReference type="Proteomes" id="UP000317624">
    <property type="component" value="Unassembled WGS sequence"/>
</dbReference>
<evidence type="ECO:0000313" key="3">
    <source>
        <dbReference type="Proteomes" id="UP000317624"/>
    </source>
</evidence>
<feature type="region of interest" description="Disordered" evidence="1">
    <location>
        <begin position="189"/>
        <end position="208"/>
    </location>
</feature>
<dbReference type="AlphaFoldDB" id="A0A558BSX5"/>
<evidence type="ECO:0000256" key="1">
    <source>
        <dbReference type="SAM" id="MobiDB-lite"/>
    </source>
</evidence>
<gene>
    <name evidence="2" type="ORF">FNT36_18520</name>
</gene>
<dbReference type="EMBL" id="VMRJ01000004">
    <property type="protein sequence ID" value="TVT39636.1"/>
    <property type="molecule type" value="Genomic_DNA"/>
</dbReference>
<protein>
    <submittedName>
        <fullName evidence="2">Uncharacterized protein</fullName>
    </submittedName>
</protein>
<comment type="caution">
    <text evidence="2">The sequence shown here is derived from an EMBL/GenBank/DDBJ whole genome shotgun (WGS) entry which is preliminary data.</text>
</comment>